<gene>
    <name evidence="1" type="primary">79</name>
    <name evidence="1" type="ORF">SEA_PHRAPPUCCINO_79</name>
</gene>
<dbReference type="RefSeq" id="YP_010059768.1">
    <property type="nucleotide sequence ID" value="NC_054727.1"/>
</dbReference>
<organism evidence="1 2">
    <name type="scientific">Mycobacterium phage Phrappuccino</name>
    <dbReference type="NCBI Taxonomy" id="2591223"/>
    <lineage>
        <taxon>Viruses</taxon>
        <taxon>Duplodnaviria</taxon>
        <taxon>Heunggongvirae</taxon>
        <taxon>Uroviricota</taxon>
        <taxon>Caudoviricetes</taxon>
        <taxon>Phrappuccinovirus</taxon>
        <taxon>Phrappuccinovirus phrappuccino</taxon>
        <taxon>Phreappuccinovirus Phrappuccino</taxon>
    </lineage>
</organism>
<dbReference type="Proteomes" id="UP000316777">
    <property type="component" value="Segment"/>
</dbReference>
<dbReference type="KEGG" id="vg:64767000"/>
<dbReference type="GeneID" id="64767000"/>
<evidence type="ECO:0000313" key="1">
    <source>
        <dbReference type="EMBL" id="QDH91754.1"/>
    </source>
</evidence>
<sequence>MVTSPQFPAPGGDNPQRGIASIQFGGRVLRFRTNPNSIWWNYKLITAVENTYGGRVVQILGARIEDLVVQVDIGRGGWPYMMQVVNFMRDMINDQRKGDPGTFTYTTRNWRLKVFALSVPFQDTLTATTREIELRFKVQEDVSGVQTSAALSDALARLQDGVGFKKSKYNTSNSSSWGQ</sequence>
<keyword evidence="2" id="KW-1185">Reference proteome</keyword>
<reference evidence="1 2" key="1">
    <citation type="submission" date="2019-05" db="EMBL/GenBank/DDBJ databases">
        <authorList>
            <person name="Pope W.H."/>
            <person name="Garlena R.A."/>
            <person name="Russell D.A."/>
            <person name="Jacobs-Sera D."/>
            <person name="Hatfull G.F."/>
        </authorList>
    </citation>
    <scope>NUCLEOTIDE SEQUENCE [LARGE SCALE GENOMIC DNA]</scope>
</reference>
<evidence type="ECO:0000313" key="2">
    <source>
        <dbReference type="Proteomes" id="UP000316777"/>
    </source>
</evidence>
<dbReference type="EMBL" id="MK937592">
    <property type="protein sequence ID" value="QDH91754.1"/>
    <property type="molecule type" value="Genomic_DNA"/>
</dbReference>
<name>A0A514DDR9_9CAUD</name>
<evidence type="ECO:0008006" key="3">
    <source>
        <dbReference type="Google" id="ProtNLM"/>
    </source>
</evidence>
<accession>A0A514DDR9</accession>
<protein>
    <recommendedName>
        <fullName evidence="3">Minor tail protein</fullName>
    </recommendedName>
</protein>
<proteinExistence type="predicted"/>